<dbReference type="Proteomes" id="UP000245341">
    <property type="component" value="Unplaced"/>
</dbReference>
<sequence length="164" mass="17582">MSQRAPGHVGVPRRLRTPAARPAQMQVTPLAAPMGAPSRRKRLELDSDLDTECPTRKQARSGPQPRLPPCPLPLIPPPAPAQALAVTTASRLGPYVLLEPEEGGRAYRALRCPIGTEYTCKVGPLGSLSPSITGAWKGPWLQRTVRVEGSLGLLCSCVYWGSSQ</sequence>
<feature type="region of interest" description="Disordered" evidence="1">
    <location>
        <begin position="1"/>
        <end position="74"/>
    </location>
</feature>
<feature type="compositionally biased region" description="Pro residues" evidence="1">
    <location>
        <begin position="65"/>
        <end position="74"/>
    </location>
</feature>
<evidence type="ECO:0000256" key="1">
    <source>
        <dbReference type="SAM" id="MobiDB-lite"/>
    </source>
</evidence>
<evidence type="ECO:0000313" key="2">
    <source>
        <dbReference type="Proteomes" id="UP000245341"/>
    </source>
</evidence>
<dbReference type="OrthoDB" id="10508398at2759"/>
<evidence type="ECO:0000313" key="3">
    <source>
        <dbReference type="RefSeq" id="XP_030885222.1"/>
    </source>
</evidence>
<dbReference type="GeneID" id="115941325"/>
<protein>
    <submittedName>
        <fullName evidence="3">Tribbles homolog 3</fullName>
    </submittedName>
</protein>
<dbReference type="PANTHER" id="PTHR22961:SF14">
    <property type="entry name" value="TRIBBLES HOMOLOG 3"/>
    <property type="match status" value="1"/>
</dbReference>
<name>A0A7F8QVN5_LEPWE</name>
<reference evidence="3" key="1">
    <citation type="submission" date="2025-08" db="UniProtKB">
        <authorList>
            <consortium name="RefSeq"/>
        </authorList>
    </citation>
    <scope>IDENTIFICATION</scope>
    <source>
        <tissue evidence="3">Liver</tissue>
    </source>
</reference>
<organism evidence="2 3">
    <name type="scientific">Leptonychotes weddellii</name>
    <name type="common">Weddell seal</name>
    <name type="synonym">Otaria weddellii</name>
    <dbReference type="NCBI Taxonomy" id="9713"/>
    <lineage>
        <taxon>Eukaryota</taxon>
        <taxon>Metazoa</taxon>
        <taxon>Chordata</taxon>
        <taxon>Craniata</taxon>
        <taxon>Vertebrata</taxon>
        <taxon>Euteleostomi</taxon>
        <taxon>Mammalia</taxon>
        <taxon>Eutheria</taxon>
        <taxon>Laurasiatheria</taxon>
        <taxon>Carnivora</taxon>
        <taxon>Caniformia</taxon>
        <taxon>Pinnipedia</taxon>
        <taxon>Phocidae</taxon>
        <taxon>Monachinae</taxon>
        <taxon>Lobodontini</taxon>
        <taxon>Leptonychotes</taxon>
    </lineage>
</organism>
<dbReference type="CTD" id="57761"/>
<keyword evidence="2" id="KW-1185">Reference proteome</keyword>
<accession>A0A7F8QVN5</accession>
<dbReference type="InterPro" id="IPR024104">
    <property type="entry name" value="Tribbles/Ser_Thr_kinase_40"/>
</dbReference>
<dbReference type="GO" id="GO:0032436">
    <property type="term" value="P:positive regulation of proteasomal ubiquitin-dependent protein catabolic process"/>
    <property type="evidence" value="ECO:0007669"/>
    <property type="project" value="TreeGrafter"/>
</dbReference>
<dbReference type="GO" id="GO:0031434">
    <property type="term" value="F:mitogen-activated protein kinase kinase binding"/>
    <property type="evidence" value="ECO:0007669"/>
    <property type="project" value="TreeGrafter"/>
</dbReference>
<dbReference type="Gene3D" id="3.30.200.20">
    <property type="entry name" value="Phosphorylase Kinase, domain 1"/>
    <property type="match status" value="1"/>
</dbReference>
<dbReference type="KEGG" id="lww:115941325"/>
<proteinExistence type="predicted"/>
<dbReference type="AlphaFoldDB" id="A0A7F8QVN5"/>
<dbReference type="RefSeq" id="XP_030885222.1">
    <property type="nucleotide sequence ID" value="XM_031029362.1"/>
</dbReference>
<gene>
    <name evidence="3" type="primary">TRIB3</name>
</gene>
<dbReference type="GO" id="GO:0005634">
    <property type="term" value="C:nucleus"/>
    <property type="evidence" value="ECO:0007669"/>
    <property type="project" value="TreeGrafter"/>
</dbReference>
<dbReference type="PANTHER" id="PTHR22961">
    <property type="entry name" value="SER/THR PROTEIN KINASE-TRB"/>
    <property type="match status" value="1"/>
</dbReference>